<evidence type="ECO:0000313" key="2">
    <source>
        <dbReference type="Proteomes" id="UP001203297"/>
    </source>
</evidence>
<proteinExistence type="predicted"/>
<comment type="caution">
    <text evidence="1">The sequence shown here is derived from an EMBL/GenBank/DDBJ whole genome shotgun (WGS) entry which is preliminary data.</text>
</comment>
<keyword evidence="2" id="KW-1185">Reference proteome</keyword>
<feature type="non-terminal residue" evidence="1">
    <location>
        <position position="58"/>
    </location>
</feature>
<sequence length="58" mass="6673">MGPVSILIKYFIFSCSLSNIGSLYLRIHKTSHSFPLFYLGNILYLELTTEWIQSMVSV</sequence>
<accession>A0AAD4LYQ6</accession>
<gene>
    <name evidence="1" type="ORF">B0F90DRAFT_1766125</name>
</gene>
<organism evidence="1 2">
    <name type="scientific">Multifurca ochricompacta</name>
    <dbReference type="NCBI Taxonomy" id="376703"/>
    <lineage>
        <taxon>Eukaryota</taxon>
        <taxon>Fungi</taxon>
        <taxon>Dikarya</taxon>
        <taxon>Basidiomycota</taxon>
        <taxon>Agaricomycotina</taxon>
        <taxon>Agaricomycetes</taxon>
        <taxon>Russulales</taxon>
        <taxon>Russulaceae</taxon>
        <taxon>Multifurca</taxon>
    </lineage>
</organism>
<reference evidence="1" key="1">
    <citation type="journal article" date="2022" name="New Phytol.">
        <title>Evolutionary transition to the ectomycorrhizal habit in the genomes of a hyperdiverse lineage of mushroom-forming fungi.</title>
        <authorList>
            <person name="Looney B."/>
            <person name="Miyauchi S."/>
            <person name="Morin E."/>
            <person name="Drula E."/>
            <person name="Courty P.E."/>
            <person name="Kohler A."/>
            <person name="Kuo A."/>
            <person name="LaButti K."/>
            <person name="Pangilinan J."/>
            <person name="Lipzen A."/>
            <person name="Riley R."/>
            <person name="Andreopoulos W."/>
            <person name="He G."/>
            <person name="Johnson J."/>
            <person name="Nolan M."/>
            <person name="Tritt A."/>
            <person name="Barry K.W."/>
            <person name="Grigoriev I.V."/>
            <person name="Nagy L.G."/>
            <person name="Hibbett D."/>
            <person name="Henrissat B."/>
            <person name="Matheny P.B."/>
            <person name="Labbe J."/>
            <person name="Martin F.M."/>
        </authorList>
    </citation>
    <scope>NUCLEOTIDE SEQUENCE</scope>
    <source>
        <strain evidence="1">BPL690</strain>
    </source>
</reference>
<dbReference type="AlphaFoldDB" id="A0AAD4LYQ6"/>
<dbReference type="Proteomes" id="UP001203297">
    <property type="component" value="Unassembled WGS sequence"/>
</dbReference>
<evidence type="ECO:0000313" key="1">
    <source>
        <dbReference type="EMBL" id="KAI0293010.1"/>
    </source>
</evidence>
<dbReference type="EMBL" id="WTXG01000105">
    <property type="protein sequence ID" value="KAI0293010.1"/>
    <property type="molecule type" value="Genomic_DNA"/>
</dbReference>
<name>A0AAD4LYQ6_9AGAM</name>
<protein>
    <submittedName>
        <fullName evidence="1">Uncharacterized protein</fullName>
    </submittedName>
</protein>